<dbReference type="PRINTS" id="PR00982">
    <property type="entry name" value="TRNASYNTHLYS"/>
</dbReference>
<keyword evidence="6" id="KW-1185">Reference proteome</keyword>
<name>A0ABV4ADP7_9GAMM</name>
<dbReference type="Gene3D" id="3.30.930.10">
    <property type="entry name" value="Bira Bifunctional Protein, Domain 2"/>
    <property type="match status" value="1"/>
</dbReference>
<dbReference type="Pfam" id="PF00152">
    <property type="entry name" value="tRNA-synt_2"/>
    <property type="match status" value="1"/>
</dbReference>
<dbReference type="InterPro" id="IPR018149">
    <property type="entry name" value="Lys-tRNA-synth_II_C"/>
</dbReference>
<keyword evidence="2" id="KW-0547">Nucleotide-binding</keyword>
<dbReference type="InterPro" id="IPR006195">
    <property type="entry name" value="aa-tRNA-synth_II"/>
</dbReference>
<organism evidence="5 6">
    <name type="scientific">Isoalcanivorax beigongshangi</name>
    <dbReference type="NCBI Taxonomy" id="3238810"/>
    <lineage>
        <taxon>Bacteria</taxon>
        <taxon>Pseudomonadati</taxon>
        <taxon>Pseudomonadota</taxon>
        <taxon>Gammaproteobacteria</taxon>
        <taxon>Oceanospirillales</taxon>
        <taxon>Alcanivoracaceae</taxon>
        <taxon>Isoalcanivorax</taxon>
    </lineage>
</organism>
<sequence>MIDWRPGADTRALVARARLNQTVRQFFQQRGVLEVETPFLAAHGVTDRHIQCIDVPGYGYLQSSPEYHMKRLLAAGSGPIYQIARVFRDGEAGRRHNPEFSLLEWYRPGWSLELLIGECEDLLRTLLPVANVRRVAFRTLFFEATGLDPLNAPLAELQARAQADSELPELPREELVDYLMATVVEASLPTDQLTVVDAFPGWAAALARTETDAAGDTVARRFEIYFGGYELANGYDELTSAGEQSVRFAEDQLWRLEQGRPPMQADPWLLAALTHGLPDSAGVAMGLDRILMCQLQCDDIRSVLAFDHSRA</sequence>
<evidence type="ECO:0000256" key="1">
    <source>
        <dbReference type="ARBA" id="ARBA00022598"/>
    </source>
</evidence>
<proteinExistence type="predicted"/>
<evidence type="ECO:0000313" key="5">
    <source>
        <dbReference type="EMBL" id="MEY1660969.1"/>
    </source>
</evidence>
<accession>A0ABV4ADP7</accession>
<evidence type="ECO:0000256" key="2">
    <source>
        <dbReference type="ARBA" id="ARBA00022741"/>
    </source>
</evidence>
<keyword evidence="1" id="KW-0436">Ligase</keyword>
<evidence type="ECO:0000256" key="3">
    <source>
        <dbReference type="ARBA" id="ARBA00022840"/>
    </source>
</evidence>
<evidence type="ECO:0000259" key="4">
    <source>
        <dbReference type="PROSITE" id="PS50862"/>
    </source>
</evidence>
<dbReference type="EMBL" id="JBGCUO010000001">
    <property type="protein sequence ID" value="MEY1660969.1"/>
    <property type="molecule type" value="Genomic_DNA"/>
</dbReference>
<protein>
    <submittedName>
        <fullName evidence="5">EF-P lysine aminoacylase EpmA</fullName>
    </submittedName>
</protein>
<feature type="domain" description="Aminoacyl-transfer RNA synthetases class-II family profile" evidence="4">
    <location>
        <begin position="16"/>
        <end position="292"/>
    </location>
</feature>
<dbReference type="PANTHER" id="PTHR42918">
    <property type="entry name" value="LYSYL-TRNA SYNTHETASE"/>
    <property type="match status" value="1"/>
</dbReference>
<dbReference type="InterPro" id="IPR004364">
    <property type="entry name" value="Aa-tRNA-synt_II"/>
</dbReference>
<dbReference type="PROSITE" id="PS50862">
    <property type="entry name" value="AA_TRNA_LIGASE_II"/>
    <property type="match status" value="1"/>
</dbReference>
<reference evidence="5 6" key="1">
    <citation type="submission" date="2024-07" db="EMBL/GenBank/DDBJ databases">
        <authorList>
            <person name="Ren Q."/>
        </authorList>
    </citation>
    <scope>NUCLEOTIDE SEQUENCE [LARGE SCALE GENOMIC DNA]</scope>
    <source>
        <strain evidence="5 6">REN37</strain>
    </source>
</reference>
<gene>
    <name evidence="5" type="primary">epmA</name>
    <name evidence="5" type="ORF">AB5I84_02275</name>
</gene>
<dbReference type="Proteomes" id="UP001562065">
    <property type="component" value="Unassembled WGS sequence"/>
</dbReference>
<keyword evidence="3" id="KW-0067">ATP-binding</keyword>
<dbReference type="NCBIfam" id="TIGR00462">
    <property type="entry name" value="genX"/>
    <property type="match status" value="1"/>
</dbReference>
<dbReference type="PANTHER" id="PTHR42918:SF6">
    <property type="entry name" value="ELONGATION FACTOR P--(R)-BETA-LYSINE LIGASE"/>
    <property type="match status" value="1"/>
</dbReference>
<evidence type="ECO:0000313" key="6">
    <source>
        <dbReference type="Proteomes" id="UP001562065"/>
    </source>
</evidence>
<dbReference type="InterPro" id="IPR045864">
    <property type="entry name" value="aa-tRNA-synth_II/BPL/LPL"/>
</dbReference>
<dbReference type="NCBIfam" id="NF006828">
    <property type="entry name" value="PRK09350.1"/>
    <property type="match status" value="1"/>
</dbReference>
<dbReference type="RefSeq" id="WP_369454208.1">
    <property type="nucleotide sequence ID" value="NZ_JBGCUO010000001.1"/>
</dbReference>
<dbReference type="SUPFAM" id="SSF55681">
    <property type="entry name" value="Class II aaRS and biotin synthetases"/>
    <property type="match status" value="1"/>
</dbReference>
<comment type="caution">
    <text evidence="5">The sequence shown here is derived from an EMBL/GenBank/DDBJ whole genome shotgun (WGS) entry which is preliminary data.</text>
</comment>
<dbReference type="InterPro" id="IPR004525">
    <property type="entry name" value="EpmA"/>
</dbReference>